<proteinExistence type="predicted"/>
<comment type="caution">
    <text evidence="1">The sequence shown here is derived from an EMBL/GenBank/DDBJ whole genome shotgun (WGS) entry which is preliminary data.</text>
</comment>
<protein>
    <submittedName>
        <fullName evidence="1">Uncharacterized protein</fullName>
    </submittedName>
</protein>
<dbReference type="AlphaFoldDB" id="A0A645F2F2"/>
<organism evidence="1">
    <name type="scientific">bioreactor metagenome</name>
    <dbReference type="NCBI Taxonomy" id="1076179"/>
    <lineage>
        <taxon>unclassified sequences</taxon>
        <taxon>metagenomes</taxon>
        <taxon>ecological metagenomes</taxon>
    </lineage>
</organism>
<gene>
    <name evidence="1" type="ORF">SDC9_155787</name>
</gene>
<evidence type="ECO:0000313" key="1">
    <source>
        <dbReference type="EMBL" id="MPN08505.1"/>
    </source>
</evidence>
<reference evidence="1" key="1">
    <citation type="submission" date="2019-08" db="EMBL/GenBank/DDBJ databases">
        <authorList>
            <person name="Kucharzyk K."/>
            <person name="Murdoch R.W."/>
            <person name="Higgins S."/>
            <person name="Loffler F."/>
        </authorList>
    </citation>
    <scope>NUCLEOTIDE SEQUENCE</scope>
</reference>
<accession>A0A645F2F2</accession>
<sequence length="152" mass="18114">MSQTFFIEHQISIYNIDYVHFVFIHHKIKMNKSFFNFLPIFLKKFFCNSVFFFPGNSDSVFDGCFIHLEKSYSITRLAFFPFGKIMFRQPICIFSIRKNHVLSPDWRFPPPVKIINRRSIGIFHSRCCTIASCGNNFKSIHYPITLFLRHNQ</sequence>
<dbReference type="EMBL" id="VSSQ01054557">
    <property type="protein sequence ID" value="MPN08505.1"/>
    <property type="molecule type" value="Genomic_DNA"/>
</dbReference>
<name>A0A645F2F2_9ZZZZ</name>